<evidence type="ECO:0000313" key="8">
    <source>
        <dbReference type="Proteomes" id="UP001596461"/>
    </source>
</evidence>
<keyword evidence="6" id="KW-0346">Stress response</keyword>
<comment type="caution">
    <text evidence="7">The sequence shown here is derived from an EMBL/GenBank/DDBJ whole genome shotgun (WGS) entry which is preliminary data.</text>
</comment>
<dbReference type="InterPro" id="IPR012933">
    <property type="entry name" value="HicA_mRNA_interferase"/>
</dbReference>
<dbReference type="InterPro" id="IPR038570">
    <property type="entry name" value="HicA_sf"/>
</dbReference>
<proteinExistence type="predicted"/>
<dbReference type="Gene3D" id="3.30.920.30">
    <property type="entry name" value="Hypothetical protein"/>
    <property type="match status" value="1"/>
</dbReference>
<keyword evidence="5" id="KW-0694">RNA-binding</keyword>
<evidence type="ECO:0000313" key="7">
    <source>
        <dbReference type="EMBL" id="MFC7070598.1"/>
    </source>
</evidence>
<dbReference type="RefSeq" id="WP_390210822.1">
    <property type="nucleotide sequence ID" value="NZ_JBHTAH010000012.1"/>
</dbReference>
<dbReference type="EMBL" id="JBHTAH010000012">
    <property type="protein sequence ID" value="MFC7070598.1"/>
    <property type="molecule type" value="Genomic_DNA"/>
</dbReference>
<dbReference type="Proteomes" id="UP001596461">
    <property type="component" value="Unassembled WGS sequence"/>
</dbReference>
<name>A0ABD5WJC4_9EURY</name>
<sequence length="84" mass="9474">MTTGPYSGEDVVKVLVNNGPFELVRRSGSHAQLRWEPPDSHDSDARTVTVPMHDELRTGTLQSIAEQAGAKHMTEFLEWLDRNR</sequence>
<dbReference type="GO" id="GO:0004519">
    <property type="term" value="F:endonuclease activity"/>
    <property type="evidence" value="ECO:0007669"/>
    <property type="project" value="UniProtKB-KW"/>
</dbReference>
<evidence type="ECO:0000256" key="3">
    <source>
        <dbReference type="ARBA" id="ARBA00022759"/>
    </source>
</evidence>
<evidence type="ECO:0000256" key="4">
    <source>
        <dbReference type="ARBA" id="ARBA00022801"/>
    </source>
</evidence>
<dbReference type="GO" id="GO:0003723">
    <property type="term" value="F:RNA binding"/>
    <property type="evidence" value="ECO:0007669"/>
    <property type="project" value="UniProtKB-KW"/>
</dbReference>
<dbReference type="GO" id="GO:0016787">
    <property type="term" value="F:hydrolase activity"/>
    <property type="evidence" value="ECO:0007669"/>
    <property type="project" value="UniProtKB-KW"/>
</dbReference>
<evidence type="ECO:0000256" key="2">
    <source>
        <dbReference type="ARBA" id="ARBA00022722"/>
    </source>
</evidence>
<keyword evidence="8" id="KW-1185">Reference proteome</keyword>
<dbReference type="PANTHER" id="PTHR34873:SF3">
    <property type="entry name" value="ADDICTION MODULE TOXIN, HICA FAMILY"/>
    <property type="match status" value="1"/>
</dbReference>
<keyword evidence="2" id="KW-0540">Nuclease</keyword>
<dbReference type="AlphaFoldDB" id="A0ABD5WJC4"/>
<keyword evidence="4" id="KW-0378">Hydrolase</keyword>
<evidence type="ECO:0000256" key="1">
    <source>
        <dbReference type="ARBA" id="ARBA00022649"/>
    </source>
</evidence>
<dbReference type="SUPFAM" id="SSF54786">
    <property type="entry name" value="YcfA/nrd intein domain"/>
    <property type="match status" value="1"/>
</dbReference>
<gene>
    <name evidence="7" type="ORF">ACFQL9_13170</name>
</gene>
<accession>A0ABD5WJC4</accession>
<dbReference type="Pfam" id="PF07927">
    <property type="entry name" value="HicA_toxin"/>
    <property type="match status" value="1"/>
</dbReference>
<evidence type="ECO:0000256" key="6">
    <source>
        <dbReference type="ARBA" id="ARBA00023016"/>
    </source>
</evidence>
<protein>
    <submittedName>
        <fullName evidence="7">Type II toxin-antitoxin system HicA family toxin</fullName>
    </submittedName>
</protein>
<organism evidence="7 8">
    <name type="scientific">Halobaculum lipolyticum</name>
    <dbReference type="NCBI Taxonomy" id="3032001"/>
    <lineage>
        <taxon>Archaea</taxon>
        <taxon>Methanobacteriati</taxon>
        <taxon>Methanobacteriota</taxon>
        <taxon>Stenosarchaea group</taxon>
        <taxon>Halobacteria</taxon>
        <taxon>Halobacteriales</taxon>
        <taxon>Haloferacaceae</taxon>
        <taxon>Halobaculum</taxon>
    </lineage>
</organism>
<keyword evidence="3" id="KW-0255">Endonuclease</keyword>
<dbReference type="PANTHER" id="PTHR34873">
    <property type="entry name" value="SSR1766 PROTEIN"/>
    <property type="match status" value="1"/>
</dbReference>
<reference evidence="7 8" key="1">
    <citation type="journal article" date="2019" name="Int. J. Syst. Evol. Microbiol.">
        <title>The Global Catalogue of Microorganisms (GCM) 10K type strain sequencing project: providing services to taxonomists for standard genome sequencing and annotation.</title>
        <authorList>
            <consortium name="The Broad Institute Genomics Platform"/>
            <consortium name="The Broad Institute Genome Sequencing Center for Infectious Disease"/>
            <person name="Wu L."/>
            <person name="Ma J."/>
        </authorList>
    </citation>
    <scope>NUCLEOTIDE SEQUENCE [LARGE SCALE GENOMIC DNA]</scope>
    <source>
        <strain evidence="7 8">DT31</strain>
    </source>
</reference>
<evidence type="ECO:0000256" key="5">
    <source>
        <dbReference type="ARBA" id="ARBA00022884"/>
    </source>
</evidence>
<keyword evidence="1" id="KW-1277">Toxin-antitoxin system</keyword>